<keyword evidence="4" id="KW-1185">Reference proteome</keyword>
<comment type="caution">
    <text evidence="3">The sequence shown here is derived from an EMBL/GenBank/DDBJ whole genome shotgun (WGS) entry which is preliminary data.</text>
</comment>
<evidence type="ECO:0000259" key="2">
    <source>
        <dbReference type="Pfam" id="PF00266"/>
    </source>
</evidence>
<dbReference type="Proteomes" id="UP001465668">
    <property type="component" value="Unassembled WGS sequence"/>
</dbReference>
<dbReference type="EMBL" id="JARVKM010000084">
    <property type="protein sequence ID" value="KAK9770871.1"/>
    <property type="molecule type" value="Genomic_DNA"/>
</dbReference>
<gene>
    <name evidence="3" type="ORF">SCAR479_12431</name>
</gene>
<accession>A0ABR2XAX2</accession>
<name>A0ABR2XAX2_9PEZI</name>
<proteinExistence type="predicted"/>
<protein>
    <submittedName>
        <fullName evidence="3">Pyridoxal phosphate-dependent transferase</fullName>
    </submittedName>
</protein>
<dbReference type="PANTHER" id="PTHR43092:SF2">
    <property type="entry name" value="HERCYNYLCYSTEINE SULFOXIDE LYASE"/>
    <property type="match status" value="1"/>
</dbReference>
<evidence type="ECO:0000256" key="1">
    <source>
        <dbReference type="ARBA" id="ARBA00022898"/>
    </source>
</evidence>
<dbReference type="InterPro" id="IPR015424">
    <property type="entry name" value="PyrdxlP-dep_Trfase"/>
</dbReference>
<dbReference type="Gene3D" id="3.40.640.10">
    <property type="entry name" value="Type I PLP-dependent aspartate aminotransferase-like (Major domain)"/>
    <property type="match status" value="1"/>
</dbReference>
<feature type="domain" description="Aminotransferase class V" evidence="2">
    <location>
        <begin position="67"/>
        <end position="345"/>
    </location>
</feature>
<keyword evidence="1" id="KW-0663">Pyridoxal phosphate</keyword>
<dbReference type="PANTHER" id="PTHR43092">
    <property type="entry name" value="L-CYSTEINE DESULFHYDRASE"/>
    <property type="match status" value="1"/>
</dbReference>
<dbReference type="Pfam" id="PF00266">
    <property type="entry name" value="Aminotran_5"/>
    <property type="match status" value="1"/>
</dbReference>
<dbReference type="InterPro" id="IPR000192">
    <property type="entry name" value="Aminotrans_V_dom"/>
</dbReference>
<sequence length="464" mass="52283">MDEKVADKPLLELGPQLLQHFSFEPGYHNLNHGSFGASPREIQSRLHHYQDLAEARPDPFIRYDLPKLLDECRAAVAQLLSAPVDAVVFVTNATVGVNTVLRNLRWNDDNKDEILYFNSIYGACGKTIDYIVESNNGRVSSREISLAYPCEDEDIVGAFKSAVQRSKLAGKRAKICVYDTVSSLPGVRFPFEDVTKACKELGVLSLIDGAQGIGQIKIDLGTLDPDFFVTNCHKWLHVPRSCAVFYVPLKNQGLIPSTLPTSHGYVPKSSTRFNPLPPSEERKSAFVANFEYVGTMDTSAYLCVKDAIRWRKEKLGGEDRIMEYMQRLSEEGGRKAAEVLGTKIMDNHKGTLTKCAMVNVGLPMWVRPAVETQEPFTHPPNDIVLSSDEALDVGQWMLRLLIHDYKTFVALFIHENRVWARLSAQVYLDIHDFEWAGRTLLEVCKKVARKDQEYSEEYSGYQSL</sequence>
<dbReference type="GO" id="GO:0016740">
    <property type="term" value="F:transferase activity"/>
    <property type="evidence" value="ECO:0007669"/>
    <property type="project" value="UniProtKB-KW"/>
</dbReference>
<dbReference type="InterPro" id="IPR015421">
    <property type="entry name" value="PyrdxlP-dep_Trfase_major"/>
</dbReference>
<organism evidence="3 4">
    <name type="scientific">Seiridium cardinale</name>
    <dbReference type="NCBI Taxonomy" id="138064"/>
    <lineage>
        <taxon>Eukaryota</taxon>
        <taxon>Fungi</taxon>
        <taxon>Dikarya</taxon>
        <taxon>Ascomycota</taxon>
        <taxon>Pezizomycotina</taxon>
        <taxon>Sordariomycetes</taxon>
        <taxon>Xylariomycetidae</taxon>
        <taxon>Amphisphaeriales</taxon>
        <taxon>Sporocadaceae</taxon>
        <taxon>Seiridium</taxon>
    </lineage>
</organism>
<reference evidence="3 4" key="1">
    <citation type="submission" date="2024-02" db="EMBL/GenBank/DDBJ databases">
        <title>First draft genome assembly of two strains of Seiridium cardinale.</title>
        <authorList>
            <person name="Emiliani G."/>
            <person name="Scali E."/>
        </authorList>
    </citation>
    <scope>NUCLEOTIDE SEQUENCE [LARGE SCALE GENOMIC DNA]</scope>
    <source>
        <strain evidence="3 4">BM-138-000479</strain>
    </source>
</reference>
<dbReference type="SUPFAM" id="SSF53383">
    <property type="entry name" value="PLP-dependent transferases"/>
    <property type="match status" value="1"/>
</dbReference>
<evidence type="ECO:0000313" key="4">
    <source>
        <dbReference type="Proteomes" id="UP001465668"/>
    </source>
</evidence>
<evidence type="ECO:0000313" key="3">
    <source>
        <dbReference type="EMBL" id="KAK9770871.1"/>
    </source>
</evidence>
<keyword evidence="3" id="KW-0808">Transferase</keyword>